<dbReference type="STRING" id="36842.SAMN02194393_02264"/>
<dbReference type="Proteomes" id="UP000190285">
    <property type="component" value="Unassembled WGS sequence"/>
</dbReference>
<keyword evidence="1" id="KW-0479">Metal-binding</keyword>
<accession>A0A1T5L060</accession>
<dbReference type="AlphaFoldDB" id="A0A1T5L060"/>
<dbReference type="RefSeq" id="WP_079491717.1">
    <property type="nucleotide sequence ID" value="NZ_FUZT01000005.1"/>
</dbReference>
<keyword evidence="2" id="KW-0413">Isomerase</keyword>
<dbReference type="Pfam" id="PF00834">
    <property type="entry name" value="Ribul_P_3_epim"/>
    <property type="match status" value="1"/>
</dbReference>
<evidence type="ECO:0000313" key="4">
    <source>
        <dbReference type="Proteomes" id="UP000190285"/>
    </source>
</evidence>
<name>A0A1T5L060_9FIRM</name>
<gene>
    <name evidence="3" type="ORF">SAMN02194393_02264</name>
</gene>
<dbReference type="GO" id="GO:0046872">
    <property type="term" value="F:metal ion binding"/>
    <property type="evidence" value="ECO:0007669"/>
    <property type="project" value="UniProtKB-KW"/>
</dbReference>
<dbReference type="NCBIfam" id="NF004076">
    <property type="entry name" value="PRK05581.1-4"/>
    <property type="match status" value="1"/>
</dbReference>
<dbReference type="PANTHER" id="PTHR11749">
    <property type="entry name" value="RIBULOSE-5-PHOSPHATE-3-EPIMERASE"/>
    <property type="match status" value="1"/>
</dbReference>
<dbReference type="InterPro" id="IPR000056">
    <property type="entry name" value="Ribul_P_3_epim-like"/>
</dbReference>
<dbReference type="GO" id="GO:0005975">
    <property type="term" value="P:carbohydrate metabolic process"/>
    <property type="evidence" value="ECO:0007669"/>
    <property type="project" value="InterPro"/>
</dbReference>
<dbReference type="OrthoDB" id="1645589at2"/>
<sequence>MRPNNIEIGASILSADFCYIGEAVEEAISSNIDFIHVDIMDGKFVESITWGPQTIADIKKNFNVVTDVHLMVEKPEQVLEQYLNAYPDRVSIHPESTYFSRKLLHQIKNSGAEAGIAMKLETPIESVINLLDIVDFVLLLSSEEGFGGNSYSEAIMTSKICKIMNLKKSLNYKLKIQLDGGIKGHNLGVLYEQGVNRFVLGSALYNNDPFKMNYEKIINVL</sequence>
<evidence type="ECO:0000313" key="3">
    <source>
        <dbReference type="EMBL" id="SKC69472.1"/>
    </source>
</evidence>
<dbReference type="InterPro" id="IPR011060">
    <property type="entry name" value="RibuloseP-bd_barrel"/>
</dbReference>
<dbReference type="Gene3D" id="3.20.20.70">
    <property type="entry name" value="Aldolase class I"/>
    <property type="match status" value="1"/>
</dbReference>
<dbReference type="GO" id="GO:0016857">
    <property type="term" value="F:racemase and epimerase activity, acting on carbohydrates and derivatives"/>
    <property type="evidence" value="ECO:0007669"/>
    <property type="project" value="InterPro"/>
</dbReference>
<protein>
    <submittedName>
        <fullName evidence="3">Ribulose-phosphate 3-epimerase</fullName>
    </submittedName>
</protein>
<organism evidence="3 4">
    <name type="scientific">Maledivibacter halophilus</name>
    <dbReference type="NCBI Taxonomy" id="36842"/>
    <lineage>
        <taxon>Bacteria</taxon>
        <taxon>Bacillati</taxon>
        <taxon>Bacillota</taxon>
        <taxon>Clostridia</taxon>
        <taxon>Peptostreptococcales</taxon>
        <taxon>Caminicellaceae</taxon>
        <taxon>Maledivibacter</taxon>
    </lineage>
</organism>
<dbReference type="EMBL" id="FUZT01000005">
    <property type="protein sequence ID" value="SKC69472.1"/>
    <property type="molecule type" value="Genomic_DNA"/>
</dbReference>
<reference evidence="3 4" key="1">
    <citation type="submission" date="2017-02" db="EMBL/GenBank/DDBJ databases">
        <authorList>
            <person name="Peterson S.W."/>
        </authorList>
    </citation>
    <scope>NUCLEOTIDE SEQUENCE [LARGE SCALE GENOMIC DNA]</scope>
    <source>
        <strain evidence="3 4">M1</strain>
    </source>
</reference>
<evidence type="ECO:0000256" key="2">
    <source>
        <dbReference type="ARBA" id="ARBA00023235"/>
    </source>
</evidence>
<dbReference type="InterPro" id="IPR013785">
    <property type="entry name" value="Aldolase_TIM"/>
</dbReference>
<keyword evidence="4" id="KW-1185">Reference proteome</keyword>
<dbReference type="SUPFAM" id="SSF51366">
    <property type="entry name" value="Ribulose-phoshate binding barrel"/>
    <property type="match status" value="1"/>
</dbReference>
<proteinExistence type="predicted"/>
<dbReference type="CDD" id="cd00429">
    <property type="entry name" value="RPE"/>
    <property type="match status" value="1"/>
</dbReference>
<evidence type="ECO:0000256" key="1">
    <source>
        <dbReference type="ARBA" id="ARBA00022723"/>
    </source>
</evidence>